<feature type="non-terminal residue" evidence="2">
    <location>
        <position position="1"/>
    </location>
</feature>
<dbReference type="SUPFAM" id="SSF56219">
    <property type="entry name" value="DNase I-like"/>
    <property type="match status" value="1"/>
</dbReference>
<dbReference type="AlphaFoldDB" id="A0A812SY40"/>
<keyword evidence="1" id="KW-0175">Coiled coil</keyword>
<evidence type="ECO:0000256" key="1">
    <source>
        <dbReference type="SAM" id="Coils"/>
    </source>
</evidence>
<proteinExistence type="predicted"/>
<keyword evidence="3" id="KW-1185">Reference proteome</keyword>
<reference evidence="2" key="1">
    <citation type="submission" date="2021-02" db="EMBL/GenBank/DDBJ databases">
        <authorList>
            <person name="Dougan E. K."/>
            <person name="Rhodes N."/>
            <person name="Thang M."/>
            <person name="Chan C."/>
        </authorList>
    </citation>
    <scope>NUCLEOTIDE SEQUENCE</scope>
</reference>
<dbReference type="InterPro" id="IPR036691">
    <property type="entry name" value="Endo/exonu/phosph_ase_sf"/>
</dbReference>
<dbReference type="OrthoDB" id="449152at2759"/>
<name>A0A812SY40_9DINO</name>
<dbReference type="EMBL" id="CAJNDS010002504">
    <property type="protein sequence ID" value="CAE7501950.1"/>
    <property type="molecule type" value="Genomic_DNA"/>
</dbReference>
<comment type="caution">
    <text evidence="2">The sequence shown here is derived from an EMBL/GenBank/DDBJ whole genome shotgun (WGS) entry which is preliminary data.</text>
</comment>
<dbReference type="Proteomes" id="UP000604046">
    <property type="component" value="Unassembled WGS sequence"/>
</dbReference>
<dbReference type="Gene3D" id="3.60.10.10">
    <property type="entry name" value="Endonuclease/exonuclease/phosphatase"/>
    <property type="match status" value="1"/>
</dbReference>
<gene>
    <name evidence="2" type="primary">pol</name>
    <name evidence="2" type="ORF">SNAT2548_LOCUS28110</name>
</gene>
<protein>
    <submittedName>
        <fullName evidence="2">Pol protein</fullName>
    </submittedName>
</protein>
<accession>A0A812SY40</accession>
<evidence type="ECO:0000313" key="2">
    <source>
        <dbReference type="EMBL" id="CAE7501950.1"/>
    </source>
</evidence>
<sequence>EQHAQRSQLTMNKTGKRSYQRACKVALAKGAALYKGRLLTAQALGAHEDQFAVSEKPEKQSFQPIRQYHHKFEIEVLSWNAGSITSRVWNELLAILATPEYQNIKLVLLQESHWQQDQTYSSGPWSVLTCGSESRHKAGLVVLVHRSVAQLSEIRSTTIIPGHLQHVMIPWQRSRIHLLNLYQHVWDSKLSKLDNRRRRKDVLSQLETRLRRVPLRDFMLVAGDFNSHAVTERPFIGPSVPRRARFANADVRSLPELCRSCGLTALNTWASSHKSTYANSDGTYESQIDFLLVRLQDARRRSKEASSDKNFPVAAYRDGSKHFPVRAKLFVPPYSPPPSKPKPFDATALDASFRRKDEDWQAYSKHLTAEVVKSVAEQNSWQSIDRTMVRVTAEQFPPPRKAQPVAGPIQQAYWTKVRQIQEHKRSGNGQSPECQQLISDIKTEAQSFKKLQKQRKLEKQERLLLQAQEDKRQQSHKLSQALRKLAPWKPAQRVNLRDSAGEPLDAKASASAMREYSSHIFSKGSPLDPVAARPREAVNASQVAEQIKTIPVGKAVPSMSAPVSAWKSLAPEAHVKIADLINTEVSQSDISPYLKDPRIAWIPKPGKPATAMKNLRPIGVISVPGKVIAGAVKTRIAPALQERSQLEPQFAYIRKRGVRDAIAKACQHLDLVQEMRQEHRRDMHKAQQGQRRMEKKWGPGSSQARDILTVFADDFLHQETFTSFAELQQVLTRLEALFQSLEEVGLEVNPAKSKALLMVQGTQQSLFRKQYTKRLKNQLHLVLPSGHQIPIHHQLTYLGVQLSYGAYKDQTVDYRISQAQGKFELLRSILCTTKALDEAKKLEIWRVYVESSLLHGIVSTGITHTGLQKLQSKYSRMLRSIFQQHQHFSRMETTELFEHHKIQTPQEVLLRQMRNYQDAMDAAKPTGNLQTIQEYLGLRSRLISQQQLLQSMQLALAEEDHAERRAQPCCSNQVFRIN</sequence>
<feature type="coiled-coil region" evidence="1">
    <location>
        <begin position="448"/>
        <end position="484"/>
    </location>
</feature>
<organism evidence="2 3">
    <name type="scientific">Symbiodinium natans</name>
    <dbReference type="NCBI Taxonomy" id="878477"/>
    <lineage>
        <taxon>Eukaryota</taxon>
        <taxon>Sar</taxon>
        <taxon>Alveolata</taxon>
        <taxon>Dinophyceae</taxon>
        <taxon>Suessiales</taxon>
        <taxon>Symbiodiniaceae</taxon>
        <taxon>Symbiodinium</taxon>
    </lineage>
</organism>
<evidence type="ECO:0000313" key="3">
    <source>
        <dbReference type="Proteomes" id="UP000604046"/>
    </source>
</evidence>